<comment type="caution">
    <text evidence="3">The sequence shown here is derived from an EMBL/GenBank/DDBJ whole genome shotgun (WGS) entry which is preliminary data.</text>
</comment>
<feature type="signal peptide" evidence="2">
    <location>
        <begin position="1"/>
        <end position="18"/>
    </location>
</feature>
<name>A0A4T0W3Q1_9PEZI</name>
<accession>A0A4T0W3Q1</accession>
<proteinExistence type="predicted"/>
<evidence type="ECO:0000256" key="2">
    <source>
        <dbReference type="SAM" id="SignalP"/>
    </source>
</evidence>
<sequence>MVSFKSLLVATLVSSVVATPLKSNTSDLLVKTVDKVPEIEARDKANFYPGLPLPAAAKDTTKVRTSSADRDCSSAEKDRLDAEIQNRYTLKDRLDAEIKRREDMKDELDREIRTRQRVPN</sequence>
<feature type="region of interest" description="Disordered" evidence="1">
    <location>
        <begin position="58"/>
        <end position="77"/>
    </location>
</feature>
<evidence type="ECO:0000313" key="4">
    <source>
        <dbReference type="Proteomes" id="UP000305883"/>
    </source>
</evidence>
<dbReference type="EMBL" id="MWPZ01000004">
    <property type="protein sequence ID" value="TIC99900.1"/>
    <property type="molecule type" value="Genomic_DNA"/>
</dbReference>
<evidence type="ECO:0000256" key="1">
    <source>
        <dbReference type="SAM" id="MobiDB-lite"/>
    </source>
</evidence>
<evidence type="ECO:0008006" key="5">
    <source>
        <dbReference type="Google" id="ProtNLM"/>
    </source>
</evidence>
<keyword evidence="2" id="KW-0732">Signal</keyword>
<feature type="compositionally biased region" description="Basic and acidic residues" evidence="1">
    <location>
        <begin position="59"/>
        <end position="77"/>
    </location>
</feature>
<evidence type="ECO:0000313" key="3">
    <source>
        <dbReference type="EMBL" id="TIC99900.1"/>
    </source>
</evidence>
<dbReference type="OrthoDB" id="4849698at2759"/>
<protein>
    <recommendedName>
        <fullName evidence="5">EC8 protein</fullName>
    </recommendedName>
</protein>
<reference evidence="3 4" key="1">
    <citation type="journal article" date="2019" name="Genome Biol. Evol.">
        <title>Genomic Plasticity Mediated by Transposable Elements in the Plant Pathogenic Fungus Colletotrichum higginsianum.</title>
        <authorList>
            <person name="Tsushima A."/>
            <person name="Gan P."/>
            <person name="Kumakura N."/>
            <person name="Narusaka M."/>
            <person name="Takano Y."/>
            <person name="Narusaka Y."/>
            <person name="Shirasu K."/>
        </authorList>
    </citation>
    <scope>NUCLEOTIDE SEQUENCE [LARGE SCALE GENOMIC DNA]</scope>
    <source>
        <strain evidence="3 4">MAFF305635-RFP</strain>
    </source>
</reference>
<gene>
    <name evidence="3" type="ORF">CH35J_006382</name>
</gene>
<organism evidence="3 4">
    <name type="scientific">Colletotrichum higginsianum</name>
    <dbReference type="NCBI Taxonomy" id="80884"/>
    <lineage>
        <taxon>Eukaryota</taxon>
        <taxon>Fungi</taxon>
        <taxon>Dikarya</taxon>
        <taxon>Ascomycota</taxon>
        <taxon>Pezizomycotina</taxon>
        <taxon>Sordariomycetes</taxon>
        <taxon>Hypocreomycetidae</taxon>
        <taxon>Glomerellales</taxon>
        <taxon>Glomerellaceae</taxon>
        <taxon>Colletotrichum</taxon>
        <taxon>Colletotrichum destructivum species complex</taxon>
    </lineage>
</organism>
<dbReference type="Proteomes" id="UP000305883">
    <property type="component" value="Unassembled WGS sequence"/>
</dbReference>
<feature type="chain" id="PRO_5020476785" description="EC8 protein" evidence="2">
    <location>
        <begin position="19"/>
        <end position="120"/>
    </location>
</feature>
<dbReference type="AlphaFoldDB" id="A0A4T0W3Q1"/>